<feature type="domain" description="BPL/LPL catalytic" evidence="2">
    <location>
        <begin position="3"/>
        <end position="182"/>
    </location>
</feature>
<keyword evidence="4" id="KW-1185">Reference proteome</keyword>
<gene>
    <name evidence="3" type="ORF">SAMN05444280_102177</name>
</gene>
<dbReference type="OrthoDB" id="9807064at2"/>
<dbReference type="InterPro" id="IPR045864">
    <property type="entry name" value="aa-tRNA-synth_II/BPL/LPL"/>
</dbReference>
<keyword evidence="1 3" id="KW-0436">Ligase</keyword>
<dbReference type="PANTHER" id="PTHR12835">
    <property type="entry name" value="BIOTIN PROTEIN LIGASE"/>
    <property type="match status" value="1"/>
</dbReference>
<dbReference type="CDD" id="cd16442">
    <property type="entry name" value="BPL"/>
    <property type="match status" value="1"/>
</dbReference>
<dbReference type="SUPFAM" id="SSF55681">
    <property type="entry name" value="Class II aaRS and biotin synthetases"/>
    <property type="match status" value="1"/>
</dbReference>
<accession>A0A1M6BDA3</accession>
<proteinExistence type="predicted"/>
<dbReference type="EMBL" id="FQZE01000002">
    <property type="protein sequence ID" value="SHI46734.1"/>
    <property type="molecule type" value="Genomic_DNA"/>
</dbReference>
<dbReference type="GO" id="GO:0004077">
    <property type="term" value="F:biotin--[biotin carboxyl-carrier protein] ligase activity"/>
    <property type="evidence" value="ECO:0007669"/>
    <property type="project" value="InterPro"/>
</dbReference>
<dbReference type="AlphaFoldDB" id="A0A1M6BDA3"/>
<dbReference type="GO" id="GO:0005737">
    <property type="term" value="C:cytoplasm"/>
    <property type="evidence" value="ECO:0007669"/>
    <property type="project" value="TreeGrafter"/>
</dbReference>
<dbReference type="Proteomes" id="UP000184050">
    <property type="component" value="Unassembled WGS sequence"/>
</dbReference>
<sequence>MTKTDKNTLIIQEVDSSNNYAKQLIAAGKADHGTVVLAHFQNAGKGHAENYWESEFGKNMLASFILFPKFLRADKQFYLSKIISLALVDLLSDEIGSVSVKWPNDIYVENKKLAGILIENSVSGSYIHSSVIGVGLNLNQEKFSEQLPNPVSLKQVAQRKYSPETVVEQLKNKLWSWYKKLEDGQQDFIDSAYLRKLYRREQWSRFKKGDDFFEARIKGIGEYGQLILEMRNGAEQTFQFKEVEFVI</sequence>
<evidence type="ECO:0000313" key="4">
    <source>
        <dbReference type="Proteomes" id="UP000184050"/>
    </source>
</evidence>
<dbReference type="Pfam" id="PF03099">
    <property type="entry name" value="BPL_LplA_LipB"/>
    <property type="match status" value="1"/>
</dbReference>
<name>A0A1M6BDA3_9BACT</name>
<evidence type="ECO:0000313" key="3">
    <source>
        <dbReference type="EMBL" id="SHI46734.1"/>
    </source>
</evidence>
<dbReference type="NCBIfam" id="TIGR00121">
    <property type="entry name" value="birA_ligase"/>
    <property type="match status" value="1"/>
</dbReference>
<dbReference type="Gene3D" id="3.30.930.10">
    <property type="entry name" value="Bira Bifunctional Protein, Domain 2"/>
    <property type="match status" value="1"/>
</dbReference>
<dbReference type="PROSITE" id="PS51733">
    <property type="entry name" value="BPL_LPL_CATALYTIC"/>
    <property type="match status" value="1"/>
</dbReference>
<evidence type="ECO:0000256" key="1">
    <source>
        <dbReference type="ARBA" id="ARBA00022598"/>
    </source>
</evidence>
<dbReference type="STRING" id="1168035.SAMN05444280_102177"/>
<dbReference type="InterPro" id="IPR004143">
    <property type="entry name" value="BPL_LPL_catalytic"/>
</dbReference>
<reference evidence="3 4" key="1">
    <citation type="submission" date="2016-11" db="EMBL/GenBank/DDBJ databases">
        <authorList>
            <person name="Jaros S."/>
            <person name="Januszkiewicz K."/>
            <person name="Wedrychowicz H."/>
        </authorList>
    </citation>
    <scope>NUCLEOTIDE SEQUENCE [LARGE SCALE GENOMIC DNA]</scope>
    <source>
        <strain evidence="3 4">DSM 27063</strain>
    </source>
</reference>
<protein>
    <submittedName>
        <fullName evidence="3">BirA family transcriptional regulator, biotin operon repressor / biotin-[acetyl-CoA-carboxylase] ligase</fullName>
    </submittedName>
</protein>
<evidence type="ECO:0000259" key="2">
    <source>
        <dbReference type="PROSITE" id="PS51733"/>
    </source>
</evidence>
<organism evidence="3 4">
    <name type="scientific">Tangfeifania diversioriginum</name>
    <dbReference type="NCBI Taxonomy" id="1168035"/>
    <lineage>
        <taxon>Bacteria</taxon>
        <taxon>Pseudomonadati</taxon>
        <taxon>Bacteroidota</taxon>
        <taxon>Bacteroidia</taxon>
        <taxon>Marinilabiliales</taxon>
        <taxon>Prolixibacteraceae</taxon>
        <taxon>Tangfeifania</taxon>
    </lineage>
</organism>
<dbReference type="InterPro" id="IPR004408">
    <property type="entry name" value="Biotin_CoA_COase_ligase"/>
</dbReference>
<dbReference type="PANTHER" id="PTHR12835:SF5">
    <property type="entry name" value="BIOTIN--PROTEIN LIGASE"/>
    <property type="match status" value="1"/>
</dbReference>
<dbReference type="RefSeq" id="WP_073164830.1">
    <property type="nucleotide sequence ID" value="NZ_FQZE01000002.1"/>
</dbReference>